<reference evidence="10 11" key="1">
    <citation type="submission" date="2018-11" db="EMBL/GenBank/DDBJ databases">
        <title>Genomic Encyclopedia of Type Strains, Phase IV (KMG-IV): sequencing the most valuable type-strain genomes for metagenomic binning, comparative biology and taxonomic classification.</title>
        <authorList>
            <person name="Goeker M."/>
        </authorList>
    </citation>
    <scope>NUCLEOTIDE SEQUENCE [LARGE SCALE GENOMIC DNA]</scope>
    <source>
        <strain evidence="10 11">DSM 29158</strain>
    </source>
</reference>
<dbReference type="InterPro" id="IPR011356">
    <property type="entry name" value="Leucine_aapep/pepB"/>
</dbReference>
<dbReference type="InterPro" id="IPR008283">
    <property type="entry name" value="Peptidase_M17_N"/>
</dbReference>
<evidence type="ECO:0000256" key="5">
    <source>
        <dbReference type="ARBA" id="ARBA00033172"/>
    </source>
</evidence>
<dbReference type="Proteomes" id="UP000277108">
    <property type="component" value="Unassembled WGS sequence"/>
</dbReference>
<accession>A0A3N5C5L4</accession>
<evidence type="ECO:0000256" key="4">
    <source>
        <dbReference type="ARBA" id="ARBA00022801"/>
    </source>
</evidence>
<evidence type="ECO:0000256" key="2">
    <source>
        <dbReference type="ARBA" id="ARBA00022438"/>
    </source>
</evidence>
<dbReference type="GO" id="GO:0070006">
    <property type="term" value="F:metalloaminopeptidase activity"/>
    <property type="evidence" value="ECO:0007669"/>
    <property type="project" value="InterPro"/>
</dbReference>
<dbReference type="InterPro" id="IPR000819">
    <property type="entry name" value="Peptidase_M17_C"/>
</dbReference>
<gene>
    <name evidence="10" type="ORF">EDD62_0189</name>
</gene>
<keyword evidence="11" id="KW-1185">Reference proteome</keyword>
<dbReference type="GO" id="GO:0030145">
    <property type="term" value="F:manganese ion binding"/>
    <property type="evidence" value="ECO:0007669"/>
    <property type="project" value="InterPro"/>
</dbReference>
<name>A0A3N5C5L4_9BACL</name>
<feature type="domain" description="Cytosol aminopeptidase" evidence="9">
    <location>
        <begin position="332"/>
        <end position="339"/>
    </location>
</feature>
<evidence type="ECO:0000313" key="11">
    <source>
        <dbReference type="Proteomes" id="UP000277108"/>
    </source>
</evidence>
<dbReference type="SUPFAM" id="SSF53187">
    <property type="entry name" value="Zn-dependent exopeptidases"/>
    <property type="match status" value="1"/>
</dbReference>
<dbReference type="Gene3D" id="3.40.630.10">
    <property type="entry name" value="Zn peptidases"/>
    <property type="match status" value="1"/>
</dbReference>
<dbReference type="PRINTS" id="PR00481">
    <property type="entry name" value="LAMNOPPTDASE"/>
</dbReference>
<keyword evidence="3" id="KW-0645">Protease</keyword>
<proteinExistence type="inferred from homology"/>
<dbReference type="InterPro" id="IPR043472">
    <property type="entry name" value="Macro_dom-like"/>
</dbReference>
<dbReference type="AlphaFoldDB" id="A0A3N5C5L4"/>
<evidence type="ECO:0000256" key="1">
    <source>
        <dbReference type="ARBA" id="ARBA00009528"/>
    </source>
</evidence>
<comment type="similarity">
    <text evidence="1">Belongs to the peptidase M17 family.</text>
</comment>
<dbReference type="PANTHER" id="PTHR11963:SF23">
    <property type="entry name" value="CYTOSOL AMINOPEPTIDASE"/>
    <property type="match status" value="1"/>
</dbReference>
<dbReference type="PANTHER" id="PTHR11963">
    <property type="entry name" value="LEUCINE AMINOPEPTIDASE-RELATED"/>
    <property type="match status" value="1"/>
</dbReference>
<keyword evidence="4" id="KW-0378">Hydrolase</keyword>
<evidence type="ECO:0000256" key="3">
    <source>
        <dbReference type="ARBA" id="ARBA00022670"/>
    </source>
</evidence>
<dbReference type="GO" id="GO:0005737">
    <property type="term" value="C:cytoplasm"/>
    <property type="evidence" value="ECO:0007669"/>
    <property type="project" value="InterPro"/>
</dbReference>
<dbReference type="Pfam" id="PF00883">
    <property type="entry name" value="Peptidase_M17"/>
    <property type="match status" value="1"/>
</dbReference>
<dbReference type="Gene3D" id="3.40.220.10">
    <property type="entry name" value="Leucine Aminopeptidase, subunit E, domain 1"/>
    <property type="match status" value="1"/>
</dbReference>
<comment type="function">
    <text evidence="6">Presumably involved in the processing and regular turnover of intracellular proteins. Catalyzes the removal of unsubstituted N-terminal amino acids from various peptides.</text>
</comment>
<evidence type="ECO:0000256" key="7">
    <source>
        <dbReference type="ARBA" id="ARBA00050021"/>
    </source>
</evidence>
<evidence type="ECO:0000256" key="8">
    <source>
        <dbReference type="ARBA" id="ARBA00050061"/>
    </source>
</evidence>
<protein>
    <recommendedName>
        <fullName evidence="7">Probable cytosol aminopeptidase</fullName>
    </recommendedName>
    <alternativeName>
        <fullName evidence="8">Leucine aminopeptidase</fullName>
    </alternativeName>
    <alternativeName>
        <fullName evidence="5">Leucyl aminopeptidase</fullName>
    </alternativeName>
</protein>
<dbReference type="RefSeq" id="WP_123807185.1">
    <property type="nucleotide sequence ID" value="NZ_RKRK01000002.1"/>
</dbReference>
<keyword evidence="2 10" id="KW-0031">Aminopeptidase</keyword>
<evidence type="ECO:0000259" key="9">
    <source>
        <dbReference type="PROSITE" id="PS00631"/>
    </source>
</evidence>
<dbReference type="Pfam" id="PF02789">
    <property type="entry name" value="Peptidase_M17_N"/>
    <property type="match status" value="1"/>
</dbReference>
<comment type="caution">
    <text evidence="10">The sequence shown here is derived from an EMBL/GenBank/DDBJ whole genome shotgun (WGS) entry which is preliminary data.</text>
</comment>
<dbReference type="EMBL" id="RKRK01000002">
    <property type="protein sequence ID" value="RPF57568.1"/>
    <property type="molecule type" value="Genomic_DNA"/>
</dbReference>
<dbReference type="OrthoDB" id="9809354at2"/>
<dbReference type="GO" id="GO:0006508">
    <property type="term" value="P:proteolysis"/>
    <property type="evidence" value="ECO:0007669"/>
    <property type="project" value="UniProtKB-KW"/>
</dbReference>
<dbReference type="SUPFAM" id="SSF52949">
    <property type="entry name" value="Macro domain-like"/>
    <property type="match status" value="1"/>
</dbReference>
<dbReference type="PROSITE" id="PS00631">
    <property type="entry name" value="CYTOSOL_AP"/>
    <property type="match status" value="1"/>
</dbReference>
<evidence type="ECO:0000256" key="6">
    <source>
        <dbReference type="ARBA" id="ARBA00049972"/>
    </source>
</evidence>
<organism evidence="10 11">
    <name type="scientific">Abyssicoccus albus</name>
    <dbReference type="NCBI Taxonomy" id="1817405"/>
    <lineage>
        <taxon>Bacteria</taxon>
        <taxon>Bacillati</taxon>
        <taxon>Bacillota</taxon>
        <taxon>Bacilli</taxon>
        <taxon>Bacillales</taxon>
        <taxon>Abyssicoccaceae</taxon>
    </lineage>
</organism>
<sequence length="483" mass="53434">MHILKSQESAVSVVFLPHNINQLKSTESIDQLFDSKYDQYVKSKVIALSEGEVSQVSVSKDDHVERVIAVAIGHVKNFKVSVLQRAIQYLVAFLQKNNITEIEFYIDDHIKSLPQFHKHLAISLLRHSYHFDHYGYKEKPLFQLNVSFQQPLSNDEQSEFSVGLSYGKGIEHARNLANIPPNILTPDYLVQDANHMADDDTTVNIYQGQSLEDLGAGLILAVGQGSIYEPALISIDYNPTGEDEAPIVLVGKGITYDSGGYSIKSKTGMPTMKYDMCGAANVLGMMKAIKQLKPNKRIIAVVAASENMVNAHAMKPDDVFISMQGDSVEVTNTDAEGRLVLADSVFYASQYRPKCILDFATLTGASVMALGNDKAAVMTNSMNKSVQSIIEQAHLYHQTAWQMPITDEDRKKVRDSDVADVVNNTNTPGKALFAAAFIEHFTESYPWMHFDIAGPAVFDKDSHLGPKGPTGFLIEPVLDFILE</sequence>
<evidence type="ECO:0000313" key="10">
    <source>
        <dbReference type="EMBL" id="RPF57568.1"/>
    </source>
</evidence>
<dbReference type="CDD" id="cd00433">
    <property type="entry name" value="Peptidase_M17"/>
    <property type="match status" value="1"/>
</dbReference>